<keyword evidence="3" id="KW-0158">Chromosome</keyword>
<evidence type="ECO:0000256" key="4">
    <source>
        <dbReference type="ARBA" id="ARBA00022895"/>
    </source>
</evidence>
<dbReference type="InterPro" id="IPR016024">
    <property type="entry name" value="ARM-type_fold"/>
</dbReference>
<dbReference type="Pfam" id="PF12231">
    <property type="entry name" value="Rif1_N"/>
    <property type="match status" value="1"/>
</dbReference>
<reference evidence="8" key="1">
    <citation type="submission" date="2022-11" db="EMBL/GenBank/DDBJ databases">
        <authorList>
            <person name="Hyden B.L."/>
            <person name="Feng K."/>
            <person name="Yates T."/>
            <person name="Jawdy S."/>
            <person name="Smart L.B."/>
            <person name="Muchero W."/>
        </authorList>
    </citation>
    <scope>NUCLEOTIDE SEQUENCE</scope>
    <source>
        <tissue evidence="8">Shoot tip</tissue>
    </source>
</reference>
<evidence type="ECO:0000256" key="1">
    <source>
        <dbReference type="ARBA" id="ARBA00004123"/>
    </source>
</evidence>
<keyword evidence="5" id="KW-0539">Nucleus</keyword>
<protein>
    <submittedName>
        <fullName evidence="8">TELOMERE-ASSOCIATED PROTEIN RIF1</fullName>
    </submittedName>
</protein>
<keyword evidence="4" id="KW-0779">Telomere</keyword>
<dbReference type="AlphaFoldDB" id="A0A9Q0UL91"/>
<dbReference type="GO" id="GO:0000781">
    <property type="term" value="C:chromosome, telomeric region"/>
    <property type="evidence" value="ECO:0007669"/>
    <property type="project" value="UniProtKB-SubCell"/>
</dbReference>
<dbReference type="GO" id="GO:0000723">
    <property type="term" value="P:telomere maintenance"/>
    <property type="evidence" value="ECO:0007669"/>
    <property type="project" value="TreeGrafter"/>
</dbReference>
<dbReference type="OrthoDB" id="5399929at2759"/>
<name>A0A9Q0UL91_SALPP</name>
<dbReference type="InterPro" id="IPR022031">
    <property type="entry name" value="Rif1_N"/>
</dbReference>
<organism evidence="8 9">
    <name type="scientific">Salix purpurea</name>
    <name type="common">Purple osier willow</name>
    <dbReference type="NCBI Taxonomy" id="77065"/>
    <lineage>
        <taxon>Eukaryota</taxon>
        <taxon>Viridiplantae</taxon>
        <taxon>Streptophyta</taxon>
        <taxon>Embryophyta</taxon>
        <taxon>Tracheophyta</taxon>
        <taxon>Spermatophyta</taxon>
        <taxon>Magnoliopsida</taxon>
        <taxon>eudicotyledons</taxon>
        <taxon>Gunneridae</taxon>
        <taxon>Pentapetalae</taxon>
        <taxon>rosids</taxon>
        <taxon>fabids</taxon>
        <taxon>Malpighiales</taxon>
        <taxon>Salicaceae</taxon>
        <taxon>Saliceae</taxon>
        <taxon>Salix</taxon>
    </lineage>
</organism>
<dbReference type="Proteomes" id="UP001151532">
    <property type="component" value="Chromosome 18"/>
</dbReference>
<dbReference type="EMBL" id="JAPFFK010000012">
    <property type="protein sequence ID" value="KAJ6731887.1"/>
    <property type="molecule type" value="Genomic_DNA"/>
</dbReference>
<proteinExistence type="predicted"/>
<gene>
    <name evidence="8" type="ORF">OIU79_003086</name>
</gene>
<dbReference type="Gene3D" id="1.25.10.10">
    <property type="entry name" value="Leucine-rich Repeat Variant"/>
    <property type="match status" value="1"/>
</dbReference>
<evidence type="ECO:0000256" key="3">
    <source>
        <dbReference type="ARBA" id="ARBA00022454"/>
    </source>
</evidence>
<evidence type="ECO:0000259" key="7">
    <source>
        <dbReference type="Pfam" id="PF12231"/>
    </source>
</evidence>
<feature type="domain" description="Telomere-associated protein Rif1 N-terminal" evidence="7">
    <location>
        <begin position="22"/>
        <end position="204"/>
    </location>
</feature>
<sequence>MSTFCNQIEEIKALIYQNKSLAYSTFSLLQEQSANDPSLLQTLADNSQNLVSLITADIAIDDEEVAAQALKCLGFIIYHPSLVSTIPVDDAYLVLEALVKVIMSTKIKSVCNLGVWCISMQQFEASILAGCFNSVLQAVVHALDNPTGSLSTTYEAMQAVMKLAAQLSERMRESSHIWAPPICRRLLSTDKRERDMSERCLLKIRPTIIPPPPSLSKALAEDIKLTLLTVMKDLLNQGLKNSNIASVGMVYPLTRISCHEI</sequence>
<comment type="caution">
    <text evidence="8">The sequence shown here is derived from an EMBL/GenBank/DDBJ whole genome shotgun (WGS) entry which is preliminary data.</text>
</comment>
<evidence type="ECO:0000256" key="2">
    <source>
        <dbReference type="ARBA" id="ARBA00004574"/>
    </source>
</evidence>
<dbReference type="InterPro" id="IPR011989">
    <property type="entry name" value="ARM-like"/>
</dbReference>
<evidence type="ECO:0000313" key="8">
    <source>
        <dbReference type="EMBL" id="KAJ6731887.1"/>
    </source>
</evidence>
<dbReference type="GO" id="GO:0005634">
    <property type="term" value="C:nucleus"/>
    <property type="evidence" value="ECO:0007669"/>
    <property type="project" value="UniProtKB-SubCell"/>
</dbReference>
<accession>A0A9Q0UL91</accession>
<evidence type="ECO:0000256" key="5">
    <source>
        <dbReference type="ARBA" id="ARBA00023242"/>
    </source>
</evidence>
<reference evidence="8" key="2">
    <citation type="journal article" date="2023" name="Int. J. Mol. Sci.">
        <title>De Novo Assembly and Annotation of 11 Diverse Shrub Willow (Salix) Genomes Reveals Novel Gene Organization in Sex-Linked Regions.</title>
        <authorList>
            <person name="Hyden B."/>
            <person name="Feng K."/>
            <person name="Yates T.B."/>
            <person name="Jawdy S."/>
            <person name="Cereghino C."/>
            <person name="Smart L.B."/>
            <person name="Muchero W."/>
        </authorList>
    </citation>
    <scope>NUCLEOTIDE SEQUENCE</scope>
    <source>
        <tissue evidence="8">Shoot tip</tissue>
    </source>
</reference>
<comment type="subcellular location">
    <subcellularLocation>
        <location evidence="2">Chromosome</location>
        <location evidence="2">Telomere</location>
    </subcellularLocation>
    <subcellularLocation>
        <location evidence="1">Nucleus</location>
    </subcellularLocation>
</comment>
<dbReference type="SUPFAM" id="SSF48371">
    <property type="entry name" value="ARM repeat"/>
    <property type="match status" value="1"/>
</dbReference>
<keyword evidence="6" id="KW-0131">Cell cycle</keyword>
<dbReference type="PANTHER" id="PTHR22928:SF3">
    <property type="entry name" value="TELOMERE-ASSOCIATED PROTEIN RIF1"/>
    <property type="match status" value="1"/>
</dbReference>
<keyword evidence="9" id="KW-1185">Reference proteome</keyword>
<dbReference type="PANTHER" id="PTHR22928">
    <property type="entry name" value="TELOMERE-ASSOCIATED PROTEIN RIF1"/>
    <property type="match status" value="1"/>
</dbReference>
<evidence type="ECO:0000313" key="9">
    <source>
        <dbReference type="Proteomes" id="UP001151532"/>
    </source>
</evidence>
<evidence type="ECO:0000256" key="6">
    <source>
        <dbReference type="ARBA" id="ARBA00023306"/>
    </source>
</evidence>